<organism evidence="1 2">
    <name type="scientific">Neisseria wadsworthii 9715</name>
    <dbReference type="NCBI Taxonomy" id="1030841"/>
    <lineage>
        <taxon>Bacteria</taxon>
        <taxon>Pseudomonadati</taxon>
        <taxon>Pseudomonadota</taxon>
        <taxon>Betaproteobacteria</taxon>
        <taxon>Neisseriales</taxon>
        <taxon>Neisseriaceae</taxon>
        <taxon>Neisseria</taxon>
    </lineage>
</organism>
<dbReference type="EMBL" id="AGAZ01000001">
    <property type="protein sequence ID" value="EGZ51368.1"/>
    <property type="molecule type" value="Genomic_DNA"/>
</dbReference>
<dbReference type="AlphaFoldDB" id="G4CLQ7"/>
<reference evidence="1 2" key="1">
    <citation type="submission" date="2011-06" db="EMBL/GenBank/DDBJ databases">
        <authorList>
            <person name="Muzny D."/>
            <person name="Qin X."/>
            <person name="Deng J."/>
            <person name="Jiang H."/>
            <person name="Liu Y."/>
            <person name="Qu J."/>
            <person name="Song X.-Z."/>
            <person name="Zhang L."/>
            <person name="Thornton R."/>
            <person name="Coyle M."/>
            <person name="Francisco L."/>
            <person name="Jackson L."/>
            <person name="Javaid M."/>
            <person name="Korchina V."/>
            <person name="Kovar C."/>
            <person name="Mata R."/>
            <person name="Mathew T."/>
            <person name="Ngo R."/>
            <person name="Nguyen L."/>
            <person name="Nguyen N."/>
            <person name="Okwuonu G."/>
            <person name="Ongeri F."/>
            <person name="Pham C."/>
            <person name="Simmons D."/>
            <person name="Wilczek-Boney K."/>
            <person name="Hale W."/>
            <person name="Jakkamsetti A."/>
            <person name="Pham P."/>
            <person name="Ruth R."/>
            <person name="San Lucas F."/>
            <person name="Warren J."/>
            <person name="Zhang J."/>
            <person name="Zhao Z."/>
            <person name="Zhou C."/>
            <person name="Zhu D."/>
            <person name="Lee S."/>
            <person name="Bess C."/>
            <person name="Blankenburg K."/>
            <person name="Forbes L."/>
            <person name="Fu Q."/>
            <person name="Gubbala S."/>
            <person name="Hirani K."/>
            <person name="Jayaseelan J.C."/>
            <person name="Lara F."/>
            <person name="Munidasa M."/>
            <person name="Palculict T."/>
            <person name="Patil S."/>
            <person name="Pu L.-L."/>
            <person name="Saada N."/>
            <person name="Tang L."/>
            <person name="Weissenberger G."/>
            <person name="Zhu Y."/>
            <person name="Hemphill L."/>
            <person name="Shang Y."/>
            <person name="Youmans B."/>
            <person name="Ayvaz T."/>
            <person name="Ross M."/>
            <person name="Santibanez J."/>
            <person name="Aqrawi P."/>
            <person name="Gross S."/>
            <person name="Joshi V."/>
            <person name="Fowler G."/>
            <person name="Nazareth L."/>
            <person name="Reid J."/>
            <person name="Worley K."/>
            <person name="Petrosino J."/>
            <person name="Highlander S."/>
            <person name="Gibbs R."/>
        </authorList>
    </citation>
    <scope>NUCLEOTIDE SEQUENCE [LARGE SCALE GENOMIC DNA]</scope>
    <source>
        <strain evidence="1 2">9715</strain>
    </source>
</reference>
<gene>
    <name evidence="1" type="ORF">HMPREF9370_0016</name>
</gene>
<evidence type="ECO:0000313" key="2">
    <source>
        <dbReference type="Proteomes" id="UP000005336"/>
    </source>
</evidence>
<dbReference type="Proteomes" id="UP000005336">
    <property type="component" value="Unassembled WGS sequence"/>
</dbReference>
<comment type="caution">
    <text evidence="1">The sequence shown here is derived from an EMBL/GenBank/DDBJ whole genome shotgun (WGS) entry which is preliminary data.</text>
</comment>
<accession>G4CLQ7</accession>
<protein>
    <submittedName>
        <fullName evidence="1">Uncharacterized protein</fullName>
    </submittedName>
</protein>
<dbReference type="HOGENOM" id="CLU_3120302_0_0_4"/>
<proteinExistence type="predicted"/>
<dbReference type="STRING" id="1030841.HMPREF9370_0016"/>
<dbReference type="PATRIC" id="fig|1030841.3.peg.17"/>
<name>G4CLQ7_9NEIS</name>
<sequence>MTRVSPKVTGTQDIRVKVKPEYGKRIVFKLMNYKWRMNEECLSENFSDRH</sequence>
<evidence type="ECO:0000313" key="1">
    <source>
        <dbReference type="EMBL" id="EGZ51368.1"/>
    </source>
</evidence>
<keyword evidence="2" id="KW-1185">Reference proteome</keyword>